<keyword evidence="1" id="KW-0175">Coiled coil</keyword>
<feature type="coiled-coil region" evidence="1">
    <location>
        <begin position="22"/>
        <end position="59"/>
    </location>
</feature>
<evidence type="ECO:0000313" key="3">
    <source>
        <dbReference type="Proteomes" id="UP001151699"/>
    </source>
</evidence>
<evidence type="ECO:0000313" key="2">
    <source>
        <dbReference type="EMBL" id="KAJ6636169.1"/>
    </source>
</evidence>
<sequence length="85" mass="10481">MSRTLQAHEFDNQLRESVGEFLRVHEDQINQLEKIKLKIKRLQTIFERREDEVKRLQLMKLKRYKATLRIFRYLHANFSGRKRPL</sequence>
<dbReference type="Proteomes" id="UP001151699">
    <property type="component" value="Chromosome C"/>
</dbReference>
<feature type="non-terminal residue" evidence="2">
    <location>
        <position position="85"/>
    </location>
</feature>
<proteinExistence type="predicted"/>
<evidence type="ECO:0000256" key="1">
    <source>
        <dbReference type="SAM" id="Coils"/>
    </source>
</evidence>
<dbReference type="AlphaFoldDB" id="A0A9Q0MSH4"/>
<protein>
    <submittedName>
        <fullName evidence="2">Uncharacterized protein</fullName>
    </submittedName>
</protein>
<accession>A0A9Q0MSH4</accession>
<dbReference type="EMBL" id="WJQU01000004">
    <property type="protein sequence ID" value="KAJ6636169.1"/>
    <property type="molecule type" value="Genomic_DNA"/>
</dbReference>
<organism evidence="2 3">
    <name type="scientific">Pseudolycoriella hygida</name>
    <dbReference type="NCBI Taxonomy" id="35572"/>
    <lineage>
        <taxon>Eukaryota</taxon>
        <taxon>Metazoa</taxon>
        <taxon>Ecdysozoa</taxon>
        <taxon>Arthropoda</taxon>
        <taxon>Hexapoda</taxon>
        <taxon>Insecta</taxon>
        <taxon>Pterygota</taxon>
        <taxon>Neoptera</taxon>
        <taxon>Endopterygota</taxon>
        <taxon>Diptera</taxon>
        <taxon>Nematocera</taxon>
        <taxon>Sciaroidea</taxon>
        <taxon>Sciaridae</taxon>
        <taxon>Pseudolycoriella</taxon>
    </lineage>
</organism>
<gene>
    <name evidence="2" type="ORF">Bhyg_14757</name>
</gene>
<name>A0A9Q0MSH4_9DIPT</name>
<reference evidence="2" key="1">
    <citation type="submission" date="2022-07" db="EMBL/GenBank/DDBJ databases">
        <authorList>
            <person name="Trinca V."/>
            <person name="Uliana J.V.C."/>
            <person name="Torres T.T."/>
            <person name="Ward R.J."/>
            <person name="Monesi N."/>
        </authorList>
    </citation>
    <scope>NUCLEOTIDE SEQUENCE</scope>
    <source>
        <strain evidence="2">HSMRA1968</strain>
        <tissue evidence="2">Whole embryos</tissue>
    </source>
</reference>
<keyword evidence="3" id="KW-1185">Reference proteome</keyword>
<comment type="caution">
    <text evidence="2">The sequence shown here is derived from an EMBL/GenBank/DDBJ whole genome shotgun (WGS) entry which is preliminary data.</text>
</comment>